<feature type="compositionally biased region" description="Low complexity" evidence="1">
    <location>
        <begin position="338"/>
        <end position="355"/>
    </location>
</feature>
<protein>
    <submittedName>
        <fullName evidence="2">Uncharacterized protein</fullName>
    </submittedName>
</protein>
<sequence length="727" mass="79623">MPGRKLTEIVDAVQRKYKVKLYKRYFVDYSANKLGYLGDCKWLAQRPHIPMALERADENDRRRHEKLYKMAPRDRYVDPLGHKAGKDKREEDIKAFQKANNLPVQQQHPQFQHPPWGAYGQHPAYRYDIFTGSTQAYGRLAPLMPHPWQASPMRSPRASSPVNLEGKAFPSLMSPTAERGDMWGPRVRVNGKNCVVGTKSPPPSLAKEDFDPKIHKKEKRTIVERIASKQRLETITEESSRKTTPQKQAPKSTPKKPTAKPAQQKEAAKPTQEKTAGVPAKGLDPVQPAVLKEIAVSPTATPASAKAGEKDADRPRTLSVKSKSEPLPPSPRLFLEGDMSLAVDSSSPSASSMSPQGRRPSGTATRRRTVWKDGKLSIVPDSTELLLPSGSASMLFQMDENYFATPENKDSNPSALPKETATATEDVPTFKEEAQKTSMDPPDSIPPRSSPGDAEDAALLPTSQTQTDSKATKPKTSKKDKQTKAKETVQPPPARRLSSFSLKKEGPPAPPEKKVSVTFVKAGRSSFSIESKPEEAPGGKKKPPIAIPALALNVITAPSEDLKPSPSPSPSPPAVEAYRPQVQSQPQIVLPSRPLITAAGADTSPSYTQTQPQVFVPVSSQMVTSHLSPRKHPQQYHQQQQQYQQYAAAYPAASHAGYTNAQQQAEYHRQAAAWYAAGGSAGYVMASPRSQQAYVTQAAMVSPRYAHTQGTAGWGAAQAQQYGWYHP</sequence>
<feature type="region of interest" description="Disordered" evidence="1">
    <location>
        <begin position="193"/>
        <end position="385"/>
    </location>
</feature>
<dbReference type="VEuPathDB" id="CryptoDB:Cvel_7962"/>
<accession>A0A0G4HQE4</accession>
<reference evidence="2" key="1">
    <citation type="submission" date="2014-11" db="EMBL/GenBank/DDBJ databases">
        <authorList>
            <person name="Otto D Thomas"/>
            <person name="Naeem Raeece"/>
        </authorList>
    </citation>
    <scope>NUCLEOTIDE SEQUENCE</scope>
</reference>
<feature type="region of interest" description="Disordered" evidence="1">
    <location>
        <begin position="403"/>
        <end position="585"/>
    </location>
</feature>
<feature type="compositionally biased region" description="Basic and acidic residues" evidence="1">
    <location>
        <begin position="477"/>
        <end position="487"/>
    </location>
</feature>
<name>A0A0G4HQE4_9ALVE</name>
<evidence type="ECO:0000313" key="2">
    <source>
        <dbReference type="EMBL" id="CEM46576.1"/>
    </source>
</evidence>
<gene>
    <name evidence="2" type="ORF">Cvel_7962</name>
</gene>
<proteinExistence type="predicted"/>
<feature type="compositionally biased region" description="Basic and acidic residues" evidence="1">
    <location>
        <begin position="220"/>
        <end position="241"/>
    </location>
</feature>
<organism evidence="2">
    <name type="scientific">Chromera velia CCMP2878</name>
    <dbReference type="NCBI Taxonomy" id="1169474"/>
    <lineage>
        <taxon>Eukaryota</taxon>
        <taxon>Sar</taxon>
        <taxon>Alveolata</taxon>
        <taxon>Colpodellida</taxon>
        <taxon>Chromeraceae</taxon>
        <taxon>Chromera</taxon>
    </lineage>
</organism>
<feature type="compositionally biased region" description="Basic and acidic residues" evidence="1">
    <location>
        <begin position="502"/>
        <end position="515"/>
    </location>
</feature>
<dbReference type="AlphaFoldDB" id="A0A0G4HQE4"/>
<evidence type="ECO:0000256" key="1">
    <source>
        <dbReference type="SAM" id="MobiDB-lite"/>
    </source>
</evidence>
<feature type="compositionally biased region" description="Low complexity" evidence="1">
    <location>
        <begin position="242"/>
        <end position="252"/>
    </location>
</feature>
<feature type="compositionally biased region" description="Basic and acidic residues" evidence="1">
    <location>
        <begin position="307"/>
        <end position="316"/>
    </location>
</feature>
<dbReference type="EMBL" id="CDMZ01003495">
    <property type="protein sequence ID" value="CEM46576.1"/>
    <property type="molecule type" value="Genomic_DNA"/>
</dbReference>